<dbReference type="EMBL" id="RCML01001008">
    <property type="protein sequence ID" value="KAG2966515.1"/>
    <property type="molecule type" value="Genomic_DNA"/>
</dbReference>
<gene>
    <name evidence="1" type="ORF">PC113_g19492</name>
    <name evidence="2" type="ORF">PC117_g21131</name>
    <name evidence="3" type="ORF">PC118_g19136</name>
    <name evidence="4" type="ORF">PC129_g5280</name>
</gene>
<comment type="caution">
    <text evidence="2">The sequence shown here is derived from an EMBL/GenBank/DDBJ whole genome shotgun (WGS) entry which is preliminary data.</text>
</comment>
<proteinExistence type="predicted"/>
<dbReference type="Proteomes" id="UP000760860">
    <property type="component" value="Unassembled WGS sequence"/>
</dbReference>
<evidence type="ECO:0000313" key="5">
    <source>
        <dbReference type="Proteomes" id="UP000736787"/>
    </source>
</evidence>
<sequence length="196" mass="21406">MLGRLSLRSMMTAVMEMTRRTPSATDTAPAISSRATLISNSGCPAGLCVSSSASDSHDRDPEEAKIATISSRKILDAPSVSPDLRHAVEHTPLTNAAGSVALVPLLMGQTDLRTADPRQVDLTYLFLLTQPVLRGSIRPAEGQWHRDLMRQRPYYCPIHRGGFSYATLNHLMSCAACNIDVRSLLSVEEKLRDECV</sequence>
<dbReference type="EMBL" id="RCMV01000124">
    <property type="protein sequence ID" value="KAG3224070.1"/>
    <property type="molecule type" value="Genomic_DNA"/>
</dbReference>
<evidence type="ECO:0000313" key="3">
    <source>
        <dbReference type="EMBL" id="KAG2966515.1"/>
    </source>
</evidence>
<evidence type="ECO:0000313" key="4">
    <source>
        <dbReference type="EMBL" id="KAG3224070.1"/>
    </source>
</evidence>
<organism evidence="2 5">
    <name type="scientific">Phytophthora cactorum</name>
    <dbReference type="NCBI Taxonomy" id="29920"/>
    <lineage>
        <taxon>Eukaryota</taxon>
        <taxon>Sar</taxon>
        <taxon>Stramenopiles</taxon>
        <taxon>Oomycota</taxon>
        <taxon>Peronosporomycetes</taxon>
        <taxon>Peronosporales</taxon>
        <taxon>Peronosporaceae</taxon>
        <taxon>Phytophthora</taxon>
    </lineage>
</organism>
<evidence type="ECO:0000313" key="2">
    <source>
        <dbReference type="EMBL" id="KAG2904022.1"/>
    </source>
</evidence>
<dbReference type="AlphaFoldDB" id="A0A8T1BKS2"/>
<dbReference type="Proteomes" id="UP000735874">
    <property type="component" value="Unassembled WGS sequence"/>
</dbReference>
<dbReference type="Proteomes" id="UP000697107">
    <property type="component" value="Unassembled WGS sequence"/>
</dbReference>
<reference evidence="2" key="1">
    <citation type="submission" date="2018-10" db="EMBL/GenBank/DDBJ databases">
        <title>Effector identification in a new, highly contiguous assembly of the strawberry crown rot pathogen Phytophthora cactorum.</title>
        <authorList>
            <person name="Armitage A.D."/>
            <person name="Nellist C.F."/>
            <person name="Bates H."/>
            <person name="Vickerstaff R.J."/>
            <person name="Harrison R.J."/>
        </authorList>
    </citation>
    <scope>NUCLEOTIDE SEQUENCE</scope>
    <source>
        <strain evidence="1">15-7</strain>
        <strain evidence="2">4040</strain>
        <strain evidence="3">P415</strain>
        <strain evidence="4">P421</strain>
    </source>
</reference>
<dbReference type="EMBL" id="RCMK01001036">
    <property type="protein sequence ID" value="KAG2904022.1"/>
    <property type="molecule type" value="Genomic_DNA"/>
</dbReference>
<name>A0A8T1BKS2_9STRA</name>
<dbReference type="EMBL" id="RCMG01001003">
    <property type="protein sequence ID" value="KAG2839387.1"/>
    <property type="molecule type" value="Genomic_DNA"/>
</dbReference>
<accession>A0A8T1BKS2</accession>
<protein>
    <submittedName>
        <fullName evidence="2">Uncharacterized protein</fullName>
    </submittedName>
</protein>
<evidence type="ECO:0000313" key="1">
    <source>
        <dbReference type="EMBL" id="KAG2839387.1"/>
    </source>
</evidence>
<dbReference type="Proteomes" id="UP000736787">
    <property type="component" value="Unassembled WGS sequence"/>
</dbReference>